<accession>X6NEK5</accession>
<name>X6NEK5_RETFI</name>
<sequence length="80" mass="9770">MSFFFKKRKKRKFIGNWSLTPSIKVKFFFFSLKNKKTYLSFEQVQESIQNDILFFLIKMFGEMMGLWKKFVEKGEKMFGK</sequence>
<evidence type="ECO:0000313" key="1">
    <source>
        <dbReference type="EMBL" id="ETO24328.1"/>
    </source>
</evidence>
<dbReference type="AlphaFoldDB" id="X6NEK5"/>
<reference evidence="1 2" key="1">
    <citation type="journal article" date="2013" name="Curr. Biol.">
        <title>The Genome of the Foraminiferan Reticulomyxa filosa.</title>
        <authorList>
            <person name="Glockner G."/>
            <person name="Hulsmann N."/>
            <person name="Schleicher M."/>
            <person name="Noegel A.A."/>
            <person name="Eichinger L."/>
            <person name="Gallinger C."/>
            <person name="Pawlowski J."/>
            <person name="Sierra R."/>
            <person name="Euteneuer U."/>
            <person name="Pillet L."/>
            <person name="Moustafa A."/>
            <person name="Platzer M."/>
            <person name="Groth M."/>
            <person name="Szafranski K."/>
            <person name="Schliwa M."/>
        </authorList>
    </citation>
    <scope>NUCLEOTIDE SEQUENCE [LARGE SCALE GENOMIC DNA]</scope>
</reference>
<proteinExistence type="predicted"/>
<keyword evidence="2" id="KW-1185">Reference proteome</keyword>
<dbReference type="EMBL" id="ASPP01009294">
    <property type="protein sequence ID" value="ETO24328.1"/>
    <property type="molecule type" value="Genomic_DNA"/>
</dbReference>
<protein>
    <submittedName>
        <fullName evidence="1">Uncharacterized protein</fullName>
    </submittedName>
</protein>
<gene>
    <name evidence="1" type="ORF">RFI_12830</name>
</gene>
<comment type="caution">
    <text evidence="1">The sequence shown here is derived from an EMBL/GenBank/DDBJ whole genome shotgun (WGS) entry which is preliminary data.</text>
</comment>
<evidence type="ECO:0000313" key="2">
    <source>
        <dbReference type="Proteomes" id="UP000023152"/>
    </source>
</evidence>
<dbReference type="Proteomes" id="UP000023152">
    <property type="component" value="Unassembled WGS sequence"/>
</dbReference>
<organism evidence="1 2">
    <name type="scientific">Reticulomyxa filosa</name>
    <dbReference type="NCBI Taxonomy" id="46433"/>
    <lineage>
        <taxon>Eukaryota</taxon>
        <taxon>Sar</taxon>
        <taxon>Rhizaria</taxon>
        <taxon>Retaria</taxon>
        <taxon>Foraminifera</taxon>
        <taxon>Monothalamids</taxon>
        <taxon>Reticulomyxidae</taxon>
        <taxon>Reticulomyxa</taxon>
    </lineage>
</organism>